<feature type="non-terminal residue" evidence="2">
    <location>
        <position position="113"/>
    </location>
</feature>
<sequence>MDKIPNISRSKNSNSSTITRAKALVPAKRKATKALLQEQPNKKYKIMDSLNKEVKVKDSSTSRDKLTIEDPAWTFALQKFDTGKKENTSSNIDDKDFITVSNKKKNNRKITKS</sequence>
<protein>
    <submittedName>
        <fullName evidence="2">23781_t:CDS:1</fullName>
    </submittedName>
</protein>
<evidence type="ECO:0000313" key="2">
    <source>
        <dbReference type="EMBL" id="CAG8458385.1"/>
    </source>
</evidence>
<comment type="caution">
    <text evidence="2">The sequence shown here is derived from an EMBL/GenBank/DDBJ whole genome shotgun (WGS) entry which is preliminary data.</text>
</comment>
<evidence type="ECO:0000256" key="1">
    <source>
        <dbReference type="SAM" id="MobiDB-lite"/>
    </source>
</evidence>
<accession>A0A9N8VKQ8</accession>
<feature type="compositionally biased region" description="Polar residues" evidence="1">
    <location>
        <begin position="7"/>
        <end position="19"/>
    </location>
</feature>
<proteinExistence type="predicted"/>
<name>A0A9N8VKQ8_9GLOM</name>
<keyword evidence="3" id="KW-1185">Reference proteome</keyword>
<gene>
    <name evidence="2" type="ORF">DERYTH_LOCUS884</name>
</gene>
<feature type="region of interest" description="Disordered" evidence="1">
    <location>
        <begin position="1"/>
        <end position="34"/>
    </location>
</feature>
<evidence type="ECO:0000313" key="3">
    <source>
        <dbReference type="Proteomes" id="UP000789405"/>
    </source>
</evidence>
<reference evidence="2" key="1">
    <citation type="submission" date="2021-06" db="EMBL/GenBank/DDBJ databases">
        <authorList>
            <person name="Kallberg Y."/>
            <person name="Tangrot J."/>
            <person name="Rosling A."/>
        </authorList>
    </citation>
    <scope>NUCLEOTIDE SEQUENCE</scope>
    <source>
        <strain evidence="2">MA453B</strain>
    </source>
</reference>
<dbReference type="Proteomes" id="UP000789405">
    <property type="component" value="Unassembled WGS sequence"/>
</dbReference>
<organism evidence="2 3">
    <name type="scientific">Dentiscutata erythropus</name>
    <dbReference type="NCBI Taxonomy" id="1348616"/>
    <lineage>
        <taxon>Eukaryota</taxon>
        <taxon>Fungi</taxon>
        <taxon>Fungi incertae sedis</taxon>
        <taxon>Mucoromycota</taxon>
        <taxon>Glomeromycotina</taxon>
        <taxon>Glomeromycetes</taxon>
        <taxon>Diversisporales</taxon>
        <taxon>Gigasporaceae</taxon>
        <taxon>Dentiscutata</taxon>
    </lineage>
</organism>
<dbReference type="EMBL" id="CAJVPY010000215">
    <property type="protein sequence ID" value="CAG8458385.1"/>
    <property type="molecule type" value="Genomic_DNA"/>
</dbReference>
<dbReference type="AlphaFoldDB" id="A0A9N8VKQ8"/>